<feature type="transmembrane region" description="Helical" evidence="1">
    <location>
        <begin position="51"/>
        <end position="71"/>
    </location>
</feature>
<dbReference type="Proteomes" id="UP000636960">
    <property type="component" value="Unassembled WGS sequence"/>
</dbReference>
<dbReference type="AlphaFoldDB" id="A0A919JUF7"/>
<feature type="transmembrane region" description="Helical" evidence="1">
    <location>
        <begin position="26"/>
        <end position="45"/>
    </location>
</feature>
<keyword evidence="1" id="KW-1133">Transmembrane helix</keyword>
<dbReference type="GO" id="GO:0004519">
    <property type="term" value="F:endonuclease activity"/>
    <property type="evidence" value="ECO:0007669"/>
    <property type="project" value="UniProtKB-KW"/>
</dbReference>
<keyword evidence="3" id="KW-0255">Endonuclease</keyword>
<proteinExistence type="predicted"/>
<name>A0A919JUF7_9ACTN</name>
<feature type="transmembrane region" description="Helical" evidence="1">
    <location>
        <begin position="78"/>
        <end position="96"/>
    </location>
</feature>
<protein>
    <submittedName>
        <fullName evidence="3">Endonuclease</fullName>
    </submittedName>
</protein>
<evidence type="ECO:0000259" key="2">
    <source>
        <dbReference type="Pfam" id="PF03372"/>
    </source>
</evidence>
<keyword evidence="4" id="KW-1185">Reference proteome</keyword>
<evidence type="ECO:0000313" key="3">
    <source>
        <dbReference type="EMBL" id="GIE93734.1"/>
    </source>
</evidence>
<keyword evidence="3" id="KW-0378">Hydrolase</keyword>
<evidence type="ECO:0000313" key="4">
    <source>
        <dbReference type="Proteomes" id="UP000636960"/>
    </source>
</evidence>
<dbReference type="EMBL" id="BOMV01000007">
    <property type="protein sequence ID" value="GIE93734.1"/>
    <property type="molecule type" value="Genomic_DNA"/>
</dbReference>
<gene>
    <name evidence="3" type="ORF">Ari01nite_11990</name>
</gene>
<feature type="domain" description="Endonuclease/exonuclease/phosphatase" evidence="2">
    <location>
        <begin position="115"/>
        <end position="323"/>
    </location>
</feature>
<dbReference type="Pfam" id="PF03372">
    <property type="entry name" value="Exo_endo_phos"/>
    <property type="match status" value="1"/>
</dbReference>
<accession>A0A919JUF7</accession>
<reference evidence="3" key="1">
    <citation type="submission" date="2021-01" db="EMBL/GenBank/DDBJ databases">
        <title>Whole genome shotgun sequence of Actinoplanes rishiriensis NBRC 108556.</title>
        <authorList>
            <person name="Komaki H."/>
            <person name="Tamura T."/>
        </authorList>
    </citation>
    <scope>NUCLEOTIDE SEQUENCE</scope>
    <source>
        <strain evidence="3">NBRC 108556</strain>
    </source>
</reference>
<evidence type="ECO:0000256" key="1">
    <source>
        <dbReference type="SAM" id="Phobius"/>
    </source>
</evidence>
<dbReference type="Gene3D" id="3.60.10.10">
    <property type="entry name" value="Endonuclease/exonuclease/phosphatase"/>
    <property type="match status" value="1"/>
</dbReference>
<keyword evidence="3" id="KW-0540">Nuclease</keyword>
<dbReference type="InterPro" id="IPR005135">
    <property type="entry name" value="Endo/exonuclease/phosphatase"/>
</dbReference>
<dbReference type="InterPro" id="IPR036691">
    <property type="entry name" value="Endo/exonu/phosph_ase_sf"/>
</dbReference>
<sequence>MTIMRAPVETPPADAVRGRRKVTLTVLFWFLVLPGLVWAIVRLGGWERGPLVQLFAFTPYVAAWSWLPAVLTLATRRWTAGAVALAVAITLTALVAPRALSGERGPATGVTLRVMTSNMLFGGADPATVVGLVRDLRIDVLAVQEFTAEGRDALAAAGLGELMPYNSLADEIAASGSGLYSRYPLADKGDKRNGGGFRQAYGTVVAPGAGPVVVESVHPLAPWSVRVNEDWRSDLLAQPPADPDGTPRILLGDFNATLDHGPLRELIATGYRDAADAAGKGLIGTWPYEGGRAIPKVTIDHILVDERIGVRDVSVHPIPRSDHRAVVAELTVPAS</sequence>
<keyword evidence="1" id="KW-0812">Transmembrane</keyword>
<keyword evidence="1" id="KW-0472">Membrane</keyword>
<dbReference type="SUPFAM" id="SSF56219">
    <property type="entry name" value="DNase I-like"/>
    <property type="match status" value="1"/>
</dbReference>
<comment type="caution">
    <text evidence="3">The sequence shown here is derived from an EMBL/GenBank/DDBJ whole genome shotgun (WGS) entry which is preliminary data.</text>
</comment>
<organism evidence="3 4">
    <name type="scientific">Paractinoplanes rishiriensis</name>
    <dbReference type="NCBI Taxonomy" id="1050105"/>
    <lineage>
        <taxon>Bacteria</taxon>
        <taxon>Bacillati</taxon>
        <taxon>Actinomycetota</taxon>
        <taxon>Actinomycetes</taxon>
        <taxon>Micromonosporales</taxon>
        <taxon>Micromonosporaceae</taxon>
        <taxon>Paractinoplanes</taxon>
    </lineage>
</organism>